<dbReference type="AlphaFoldDB" id="A0AAV5SGX7"/>
<evidence type="ECO:0000313" key="2">
    <source>
        <dbReference type="Proteomes" id="UP001432027"/>
    </source>
</evidence>
<sequence>HGTGIDLHSGTSIRSEGSHLRTVLLVSRVGAVVVDPEVDLYFRLEEAVDGLSLDNKRRRRRFIHMIACCRCSDKIVANYIVLHEYYISGEVRRTLEREMNLYVPFHLKSGGKTEKNDHRKEHRQ</sequence>
<evidence type="ECO:0000313" key="1">
    <source>
        <dbReference type="EMBL" id="GMS82099.1"/>
    </source>
</evidence>
<name>A0AAV5SGX7_9BILA</name>
<organism evidence="1 2">
    <name type="scientific">Pristionchus entomophagus</name>
    <dbReference type="NCBI Taxonomy" id="358040"/>
    <lineage>
        <taxon>Eukaryota</taxon>
        <taxon>Metazoa</taxon>
        <taxon>Ecdysozoa</taxon>
        <taxon>Nematoda</taxon>
        <taxon>Chromadorea</taxon>
        <taxon>Rhabditida</taxon>
        <taxon>Rhabditina</taxon>
        <taxon>Diplogasteromorpha</taxon>
        <taxon>Diplogasteroidea</taxon>
        <taxon>Neodiplogasteridae</taxon>
        <taxon>Pristionchus</taxon>
    </lineage>
</organism>
<comment type="caution">
    <text evidence="1">The sequence shown here is derived from an EMBL/GenBank/DDBJ whole genome shotgun (WGS) entry which is preliminary data.</text>
</comment>
<feature type="non-terminal residue" evidence="1">
    <location>
        <position position="1"/>
    </location>
</feature>
<accession>A0AAV5SGX7</accession>
<keyword evidence="2" id="KW-1185">Reference proteome</keyword>
<reference evidence="1" key="1">
    <citation type="submission" date="2023-10" db="EMBL/GenBank/DDBJ databases">
        <title>Genome assembly of Pristionchus species.</title>
        <authorList>
            <person name="Yoshida K."/>
            <person name="Sommer R.J."/>
        </authorList>
    </citation>
    <scope>NUCLEOTIDE SEQUENCE</scope>
    <source>
        <strain evidence="1">RS0144</strain>
    </source>
</reference>
<dbReference type="EMBL" id="BTSX01000001">
    <property type="protein sequence ID" value="GMS82099.1"/>
    <property type="molecule type" value="Genomic_DNA"/>
</dbReference>
<proteinExistence type="predicted"/>
<feature type="non-terminal residue" evidence="1">
    <location>
        <position position="124"/>
    </location>
</feature>
<dbReference type="Proteomes" id="UP001432027">
    <property type="component" value="Unassembled WGS sequence"/>
</dbReference>
<protein>
    <submittedName>
        <fullName evidence="1">Uncharacterized protein</fullName>
    </submittedName>
</protein>
<gene>
    <name evidence="1" type="ORF">PENTCL1PPCAC_4274</name>
</gene>